<dbReference type="Proteomes" id="UP000236161">
    <property type="component" value="Unassembled WGS sequence"/>
</dbReference>
<feature type="compositionally biased region" description="Pro residues" evidence="1">
    <location>
        <begin position="610"/>
        <end position="631"/>
    </location>
</feature>
<evidence type="ECO:0000256" key="1">
    <source>
        <dbReference type="SAM" id="MobiDB-lite"/>
    </source>
</evidence>
<feature type="domain" description="Mur ligase central" evidence="3">
    <location>
        <begin position="78"/>
        <end position="210"/>
    </location>
</feature>
<reference evidence="4 5" key="1">
    <citation type="journal article" date="2017" name="Nature">
        <title>The Apostasia genome and the evolution of orchids.</title>
        <authorList>
            <person name="Zhang G.Q."/>
            <person name="Liu K.W."/>
            <person name="Li Z."/>
            <person name="Lohaus R."/>
            <person name="Hsiao Y.Y."/>
            <person name="Niu S.C."/>
            <person name="Wang J.Y."/>
            <person name="Lin Y.C."/>
            <person name="Xu Q."/>
            <person name="Chen L.J."/>
            <person name="Yoshida K."/>
            <person name="Fujiwara S."/>
            <person name="Wang Z.W."/>
            <person name="Zhang Y.Q."/>
            <person name="Mitsuda N."/>
            <person name="Wang M."/>
            <person name="Liu G.H."/>
            <person name="Pecoraro L."/>
            <person name="Huang H.X."/>
            <person name="Xiao X.J."/>
            <person name="Lin M."/>
            <person name="Wu X.Y."/>
            <person name="Wu W.L."/>
            <person name="Chen Y.Y."/>
            <person name="Chang S.B."/>
            <person name="Sakamoto S."/>
            <person name="Ohme-Takagi M."/>
            <person name="Yagi M."/>
            <person name="Zeng S.J."/>
            <person name="Shen C.Y."/>
            <person name="Yeh C.M."/>
            <person name="Luo Y.B."/>
            <person name="Tsai W.C."/>
            <person name="Van de Peer Y."/>
            <person name="Liu Z.J."/>
        </authorList>
    </citation>
    <scope>NUCLEOTIDE SEQUENCE [LARGE SCALE GENOMIC DNA]</scope>
    <source>
        <strain evidence="5">cv. Shenzhen</strain>
        <tissue evidence="4">Stem</tissue>
    </source>
</reference>
<dbReference type="Gene3D" id="3.90.190.20">
    <property type="entry name" value="Mur ligase, C-terminal domain"/>
    <property type="match status" value="1"/>
</dbReference>
<dbReference type="STRING" id="1088818.A0A2I0BEU8"/>
<sequence>MALPPASAAMTPSAVARWSRRPASAGAFKRTMPYSCRRKSTTAAMLSYVLHAMGDDLIAVVGANVPQADEYDCCFLGLSPSVAVVTNVEWDHVDIFNDEEHVQCIFRKFVQQIKRGGHLVLCGDSAGACSLLNTMSKSENCVGSVVSDLDYHVTTYGMSSTMDWHASSITPNLQGGQRYILHHKDRPVTEISLKLPGVHNVLNSLAVVATIDKLLKDRGDVYDTVNKVKYHLSEFEGVSRRFEFIGKAKGCHIYDDYAHHPTEVRATLQAARQKFPCHPVWVVFQPHTFSRVAALKNDFVTAFSDADYVIVTEIYAAREKNEWNSDGKDLATLINGPAAEYIPKMEDVLDKLLVDILAEKNPETIVLTLGADHVNRPSAGHLREQNEIFVGQRDSYVYKNRYEELKYSNSGPPDSPESNTYVLAVPGAVQKQHPEVIKILGHWDILGCQRYAAIPKGEHLVNTIVARDREKQQNRAWTHGALALLPPPPSPSLPPPLLHSRSPALQDKPPSPSTFPFPSPRLRPPHPPTPIHLRDHSPHPPIPRHPRPHPLPQPPPRRPPRRLHLRRLPRPRRPHPPRRRVRRPPPPPRANHLPHLRQPRHLLLPLRSPLAPPPPQPLRPDPPPLPHPPLRSCPQLRPATPPRKTPVGIRRRRRPRGGPQRYFQADHVLPPCPDMLRREARRERDPRDRIAAGVSPAHFHFFQRLPRASGGHQGLVPQEVGEDRWSAAAAGSERIE</sequence>
<feature type="compositionally biased region" description="Pro residues" evidence="1">
    <location>
        <begin position="509"/>
        <end position="530"/>
    </location>
</feature>
<dbReference type="InterPro" id="IPR004101">
    <property type="entry name" value="Mur_ligase_C"/>
</dbReference>
<protein>
    <recommendedName>
        <fullName evidence="6">UDP-N-acetylmuramate--L-alanine ligase</fullName>
    </recommendedName>
</protein>
<proteinExistence type="predicted"/>
<feature type="domain" description="Mur ligase C-terminal" evidence="2">
    <location>
        <begin position="240"/>
        <end position="371"/>
    </location>
</feature>
<evidence type="ECO:0000313" key="4">
    <source>
        <dbReference type="EMBL" id="PKA66309.1"/>
    </source>
</evidence>
<organism evidence="4 5">
    <name type="scientific">Apostasia shenzhenica</name>
    <dbReference type="NCBI Taxonomy" id="1088818"/>
    <lineage>
        <taxon>Eukaryota</taxon>
        <taxon>Viridiplantae</taxon>
        <taxon>Streptophyta</taxon>
        <taxon>Embryophyta</taxon>
        <taxon>Tracheophyta</taxon>
        <taxon>Spermatophyta</taxon>
        <taxon>Magnoliopsida</taxon>
        <taxon>Liliopsida</taxon>
        <taxon>Asparagales</taxon>
        <taxon>Orchidaceae</taxon>
        <taxon>Apostasioideae</taxon>
        <taxon>Apostasia</taxon>
    </lineage>
</organism>
<feature type="compositionally biased region" description="Pro residues" evidence="1">
    <location>
        <begin position="485"/>
        <end position="497"/>
    </location>
</feature>
<feature type="compositionally biased region" description="Basic residues" evidence="1">
    <location>
        <begin position="558"/>
        <end position="583"/>
    </location>
</feature>
<feature type="region of interest" description="Disordered" evidence="1">
    <location>
        <begin position="481"/>
        <end position="674"/>
    </location>
</feature>
<evidence type="ECO:0000313" key="5">
    <source>
        <dbReference type="Proteomes" id="UP000236161"/>
    </source>
</evidence>
<evidence type="ECO:0008006" key="6">
    <source>
        <dbReference type="Google" id="ProtNLM"/>
    </source>
</evidence>
<evidence type="ECO:0000259" key="3">
    <source>
        <dbReference type="Pfam" id="PF08245"/>
    </source>
</evidence>
<dbReference type="EMBL" id="KZ451886">
    <property type="protein sequence ID" value="PKA66309.1"/>
    <property type="molecule type" value="Genomic_DNA"/>
</dbReference>
<evidence type="ECO:0000259" key="2">
    <source>
        <dbReference type="Pfam" id="PF02875"/>
    </source>
</evidence>
<dbReference type="PANTHER" id="PTHR43445">
    <property type="entry name" value="UDP-N-ACETYLMURAMATE--L-ALANINE LIGASE-RELATED"/>
    <property type="match status" value="1"/>
</dbReference>
<dbReference type="InterPro" id="IPR036565">
    <property type="entry name" value="Mur-like_cat_sf"/>
</dbReference>
<dbReference type="PANTHER" id="PTHR43445:SF3">
    <property type="entry name" value="UDP-N-ACETYLMURAMATE--L-ALANINE LIGASE"/>
    <property type="match status" value="1"/>
</dbReference>
<dbReference type="SUPFAM" id="SSF53244">
    <property type="entry name" value="MurD-like peptide ligases, peptide-binding domain"/>
    <property type="match status" value="1"/>
</dbReference>
<dbReference type="GO" id="GO:0016881">
    <property type="term" value="F:acid-amino acid ligase activity"/>
    <property type="evidence" value="ECO:0007669"/>
    <property type="project" value="InterPro"/>
</dbReference>
<keyword evidence="5" id="KW-1185">Reference proteome</keyword>
<gene>
    <name evidence="4" type="ORF">AXF42_Ash007006</name>
</gene>
<dbReference type="InterPro" id="IPR036615">
    <property type="entry name" value="Mur_ligase_C_dom_sf"/>
</dbReference>
<dbReference type="GO" id="GO:0005524">
    <property type="term" value="F:ATP binding"/>
    <property type="evidence" value="ECO:0007669"/>
    <property type="project" value="InterPro"/>
</dbReference>
<dbReference type="Gene3D" id="3.40.1190.10">
    <property type="entry name" value="Mur-like, catalytic domain"/>
    <property type="match status" value="1"/>
</dbReference>
<dbReference type="Pfam" id="PF02875">
    <property type="entry name" value="Mur_ligase_C"/>
    <property type="match status" value="1"/>
</dbReference>
<dbReference type="SUPFAM" id="SSF53623">
    <property type="entry name" value="MurD-like peptide ligases, catalytic domain"/>
    <property type="match status" value="1"/>
</dbReference>
<feature type="region of interest" description="Disordered" evidence="1">
    <location>
        <begin position="709"/>
        <end position="736"/>
    </location>
</feature>
<name>A0A2I0BEU8_9ASPA</name>
<dbReference type="InterPro" id="IPR050061">
    <property type="entry name" value="MurCDEF_pg_biosynth"/>
</dbReference>
<dbReference type="OrthoDB" id="2017219at2759"/>
<dbReference type="InterPro" id="IPR013221">
    <property type="entry name" value="Mur_ligase_cen"/>
</dbReference>
<accession>A0A2I0BEU8</accession>
<dbReference type="Pfam" id="PF08245">
    <property type="entry name" value="Mur_ligase_M"/>
    <property type="match status" value="1"/>
</dbReference>
<dbReference type="AlphaFoldDB" id="A0A2I0BEU8"/>